<sequence length="232" mass="24208">MKLNTLCVAFVIWVVPLSADAGMVHMILERDTNAQGGSEVFLGSFDSIADFLAGSLSSSSFSQLNLGVNFSIGGFAYDGSSYHMILERDTNAQGGSEVFLGSFDSISDFLAGSLSSSSFSQLNLGVNFSIGGFAYDGSSYHMVLERDTNAQGGSEVFLGSFDSISDFLAGSLSSSSFSQLNIGANFGIGGISAEIDDVNNAVVPEPSTFALLGMGGLALVGYGVRRKRQQTA</sequence>
<dbReference type="RefSeq" id="WP_146373138.1">
    <property type="nucleotide sequence ID" value="NZ_SJPP01000002.1"/>
</dbReference>
<protein>
    <submittedName>
        <fullName evidence="2">PEP-CTERM motif protein</fullName>
    </submittedName>
</protein>
<dbReference type="NCBIfam" id="TIGR02595">
    <property type="entry name" value="PEP_CTERM"/>
    <property type="match status" value="1"/>
</dbReference>
<gene>
    <name evidence="2" type="ORF">CA54_46880</name>
</gene>
<organism evidence="2 3">
    <name type="scientific">Symmachiella macrocystis</name>
    <dbReference type="NCBI Taxonomy" id="2527985"/>
    <lineage>
        <taxon>Bacteria</taxon>
        <taxon>Pseudomonadati</taxon>
        <taxon>Planctomycetota</taxon>
        <taxon>Planctomycetia</taxon>
        <taxon>Planctomycetales</taxon>
        <taxon>Planctomycetaceae</taxon>
        <taxon>Symmachiella</taxon>
    </lineage>
</organism>
<dbReference type="Proteomes" id="UP000320735">
    <property type="component" value="Unassembled WGS sequence"/>
</dbReference>
<dbReference type="Pfam" id="PF07589">
    <property type="entry name" value="PEP-CTERM"/>
    <property type="match status" value="1"/>
</dbReference>
<name>A0A5C6BDT2_9PLAN</name>
<keyword evidence="3" id="KW-1185">Reference proteome</keyword>
<evidence type="ECO:0000313" key="2">
    <source>
        <dbReference type="EMBL" id="TWU09446.1"/>
    </source>
</evidence>
<feature type="domain" description="Ice-binding protein C-terminal" evidence="1">
    <location>
        <begin position="203"/>
        <end position="227"/>
    </location>
</feature>
<dbReference type="InterPro" id="IPR013424">
    <property type="entry name" value="Ice-binding_C"/>
</dbReference>
<reference evidence="2 3" key="1">
    <citation type="submission" date="2019-02" db="EMBL/GenBank/DDBJ databases">
        <title>Deep-cultivation of Planctomycetes and their phenomic and genomic characterization uncovers novel biology.</title>
        <authorList>
            <person name="Wiegand S."/>
            <person name="Jogler M."/>
            <person name="Boedeker C."/>
            <person name="Pinto D."/>
            <person name="Vollmers J."/>
            <person name="Rivas-Marin E."/>
            <person name="Kohn T."/>
            <person name="Peeters S.H."/>
            <person name="Heuer A."/>
            <person name="Rast P."/>
            <person name="Oberbeckmann S."/>
            <person name="Bunk B."/>
            <person name="Jeske O."/>
            <person name="Meyerdierks A."/>
            <person name="Storesund J.E."/>
            <person name="Kallscheuer N."/>
            <person name="Luecker S."/>
            <person name="Lage O.M."/>
            <person name="Pohl T."/>
            <person name="Merkel B.J."/>
            <person name="Hornburger P."/>
            <person name="Mueller R.-W."/>
            <person name="Bruemmer F."/>
            <person name="Labrenz M."/>
            <person name="Spormann A.M."/>
            <person name="Op Den Camp H."/>
            <person name="Overmann J."/>
            <person name="Amann R."/>
            <person name="Jetten M.S.M."/>
            <person name="Mascher T."/>
            <person name="Medema M.H."/>
            <person name="Devos D.P."/>
            <person name="Kaster A.-K."/>
            <person name="Ovreas L."/>
            <person name="Rohde M."/>
            <person name="Galperin M.Y."/>
            <person name="Jogler C."/>
        </authorList>
    </citation>
    <scope>NUCLEOTIDE SEQUENCE [LARGE SCALE GENOMIC DNA]</scope>
    <source>
        <strain evidence="2 3">CA54</strain>
    </source>
</reference>
<proteinExistence type="predicted"/>
<evidence type="ECO:0000313" key="3">
    <source>
        <dbReference type="Proteomes" id="UP000320735"/>
    </source>
</evidence>
<comment type="caution">
    <text evidence="2">The sequence shown here is derived from an EMBL/GenBank/DDBJ whole genome shotgun (WGS) entry which is preliminary data.</text>
</comment>
<evidence type="ECO:0000259" key="1">
    <source>
        <dbReference type="Pfam" id="PF07589"/>
    </source>
</evidence>
<dbReference type="EMBL" id="SJPP01000002">
    <property type="protein sequence ID" value="TWU09446.1"/>
    <property type="molecule type" value="Genomic_DNA"/>
</dbReference>
<accession>A0A5C6BDT2</accession>
<dbReference type="AlphaFoldDB" id="A0A5C6BDT2"/>